<accession>A0A5J4RE70</accession>
<dbReference type="AlphaFoldDB" id="A0A5J4RE70"/>
<dbReference type="EMBL" id="SNRY01001365">
    <property type="protein sequence ID" value="KAA6331490.1"/>
    <property type="molecule type" value="Genomic_DNA"/>
</dbReference>
<proteinExistence type="predicted"/>
<evidence type="ECO:0000313" key="1">
    <source>
        <dbReference type="EMBL" id="KAA6331490.1"/>
    </source>
</evidence>
<sequence>MKKLLTLALLCLLSVKLLGVSPVNTVYRDSIYRHIIKDGFYQLNCYLSYP</sequence>
<organism evidence="1">
    <name type="scientific">termite gut metagenome</name>
    <dbReference type="NCBI Taxonomy" id="433724"/>
    <lineage>
        <taxon>unclassified sequences</taxon>
        <taxon>metagenomes</taxon>
        <taxon>organismal metagenomes</taxon>
    </lineage>
</organism>
<reference evidence="1" key="1">
    <citation type="submission" date="2019-03" db="EMBL/GenBank/DDBJ databases">
        <title>Single cell metagenomics reveals metabolic interactions within the superorganism composed of flagellate Streblomastix strix and complex community of Bacteroidetes bacteria on its surface.</title>
        <authorList>
            <person name="Treitli S.C."/>
            <person name="Kolisko M."/>
            <person name="Husnik F."/>
            <person name="Keeling P."/>
            <person name="Hampl V."/>
        </authorList>
    </citation>
    <scope>NUCLEOTIDE SEQUENCE</scope>
    <source>
        <strain evidence="1">STM</strain>
    </source>
</reference>
<comment type="caution">
    <text evidence="1">The sequence shown here is derived from an EMBL/GenBank/DDBJ whole genome shotgun (WGS) entry which is preliminary data.</text>
</comment>
<protein>
    <submittedName>
        <fullName evidence="1">Uncharacterized protein</fullName>
    </submittedName>
</protein>
<feature type="non-terminal residue" evidence="1">
    <location>
        <position position="50"/>
    </location>
</feature>
<gene>
    <name evidence="1" type="ORF">EZS27_019898</name>
</gene>
<name>A0A5J4RE70_9ZZZZ</name>